<dbReference type="InterPro" id="IPR011109">
    <property type="entry name" value="DNA_bind_recombinase_dom"/>
</dbReference>
<evidence type="ECO:0000259" key="2">
    <source>
        <dbReference type="PROSITE" id="PS51736"/>
    </source>
</evidence>
<dbReference type="GO" id="GO:0003677">
    <property type="term" value="F:DNA binding"/>
    <property type="evidence" value="ECO:0007669"/>
    <property type="project" value="InterPro"/>
</dbReference>
<evidence type="ECO:0000256" key="1">
    <source>
        <dbReference type="SAM" id="Coils"/>
    </source>
</evidence>
<accession>A0A9D1S898</accession>
<evidence type="ECO:0000313" key="5">
    <source>
        <dbReference type="Proteomes" id="UP000824118"/>
    </source>
</evidence>
<reference evidence="4" key="1">
    <citation type="submission" date="2020-10" db="EMBL/GenBank/DDBJ databases">
        <authorList>
            <person name="Gilroy R."/>
        </authorList>
    </citation>
    <scope>NUCLEOTIDE SEQUENCE</scope>
    <source>
        <strain evidence="4">ChiGjej1B1-1684</strain>
    </source>
</reference>
<dbReference type="InterPro" id="IPR025827">
    <property type="entry name" value="Zn_ribbon_recom_dom"/>
</dbReference>
<dbReference type="SUPFAM" id="SSF53041">
    <property type="entry name" value="Resolvase-like"/>
    <property type="match status" value="1"/>
</dbReference>
<dbReference type="Proteomes" id="UP000824118">
    <property type="component" value="Unassembled WGS sequence"/>
</dbReference>
<evidence type="ECO:0000313" key="4">
    <source>
        <dbReference type="EMBL" id="HIU50959.1"/>
    </source>
</evidence>
<proteinExistence type="predicted"/>
<dbReference type="InterPro" id="IPR006119">
    <property type="entry name" value="Resolv_N"/>
</dbReference>
<feature type="coiled-coil region" evidence="1">
    <location>
        <begin position="442"/>
        <end position="469"/>
    </location>
</feature>
<organism evidence="4 5">
    <name type="scientific">Candidatus Limousia pullorum</name>
    <dbReference type="NCBI Taxonomy" id="2840860"/>
    <lineage>
        <taxon>Bacteria</taxon>
        <taxon>Bacillati</taxon>
        <taxon>Bacillota</taxon>
        <taxon>Clostridia</taxon>
        <taxon>Eubacteriales</taxon>
        <taxon>Oscillospiraceae</taxon>
        <taxon>Oscillospiraceae incertae sedis</taxon>
        <taxon>Candidatus Limousia</taxon>
    </lineage>
</organism>
<dbReference type="CDD" id="cd00338">
    <property type="entry name" value="Ser_Recombinase"/>
    <property type="match status" value="1"/>
</dbReference>
<dbReference type="PROSITE" id="PS51737">
    <property type="entry name" value="RECOMBINASE_DNA_BIND"/>
    <property type="match status" value="1"/>
</dbReference>
<dbReference type="Gene3D" id="3.40.50.1390">
    <property type="entry name" value="Resolvase, N-terminal catalytic domain"/>
    <property type="match status" value="1"/>
</dbReference>
<sequence length="530" mass="60161">MAQTAPRVVRRIPSEALFTTGQYRRPQMVVAAYARVSTEKEEQEDSFDRQVQHYTNLITSKPEWQFGGIYADPGITGTRAEKRPDFMRMIQACRDGKINKVLVKSISRFARNTVDALNYIRELKDLGISVYFENENIDTMTPGGEVLLTILAAMAEQESRTMSTNIKWSYQKKFQNGEVILNTGMVLGYKKSSTGEYVIAEDEAETVLRIYREYLAGIPVPQICRELEADGITTKRGSSQWRPNAVLGILKNEKYTGNAILGKTFKPDVLSKRRMKNTGQSPMYYAENTHPAIITQEMFDMAQAEMQRRREEKDTSVGSSRYTSKYPLSGLLVCGTCGHRLRRHVRTVGSGKRVAAWGCTNRISNGRSVCDSHHINEDVLERTIRSAFDGMDDVLDVVEESCAEVLEADNHVELEQVQQDIITIQEAVLALHKAQQQGAVSEIDYEIKIASYSQQMDELQERQREIKATAGRFAEVKYWMDAFREHVHSGEKMDTSDAVVLRQLTDRIMVYDDRLEIHLRIGGTIDAPLK</sequence>
<keyword evidence="1" id="KW-0175">Coiled coil</keyword>
<gene>
    <name evidence="4" type="ORF">IAD22_08110</name>
</gene>
<dbReference type="PROSITE" id="PS51736">
    <property type="entry name" value="RECOMBINASES_3"/>
    <property type="match status" value="1"/>
</dbReference>
<comment type="caution">
    <text evidence="4">The sequence shown here is derived from an EMBL/GenBank/DDBJ whole genome shotgun (WGS) entry which is preliminary data.</text>
</comment>
<dbReference type="InterPro" id="IPR036162">
    <property type="entry name" value="Resolvase-like_N_sf"/>
</dbReference>
<dbReference type="PANTHER" id="PTHR30461:SF23">
    <property type="entry name" value="DNA RECOMBINASE-RELATED"/>
    <property type="match status" value="1"/>
</dbReference>
<dbReference type="GO" id="GO:0000150">
    <property type="term" value="F:DNA strand exchange activity"/>
    <property type="evidence" value="ECO:0007669"/>
    <property type="project" value="InterPro"/>
</dbReference>
<dbReference type="InterPro" id="IPR050639">
    <property type="entry name" value="SSR_resolvase"/>
</dbReference>
<reference evidence="4" key="2">
    <citation type="journal article" date="2021" name="PeerJ">
        <title>Extensive microbial diversity within the chicken gut microbiome revealed by metagenomics and culture.</title>
        <authorList>
            <person name="Gilroy R."/>
            <person name="Ravi A."/>
            <person name="Getino M."/>
            <person name="Pursley I."/>
            <person name="Horton D.L."/>
            <person name="Alikhan N.F."/>
            <person name="Baker D."/>
            <person name="Gharbi K."/>
            <person name="Hall N."/>
            <person name="Watson M."/>
            <person name="Adriaenssens E.M."/>
            <person name="Foster-Nyarko E."/>
            <person name="Jarju S."/>
            <person name="Secka A."/>
            <person name="Antonio M."/>
            <person name="Oren A."/>
            <person name="Chaudhuri R.R."/>
            <person name="La Ragione R."/>
            <person name="Hildebrand F."/>
            <person name="Pallen M.J."/>
        </authorList>
    </citation>
    <scope>NUCLEOTIDE SEQUENCE</scope>
    <source>
        <strain evidence="4">ChiGjej1B1-1684</strain>
    </source>
</reference>
<name>A0A9D1S898_9FIRM</name>
<feature type="domain" description="Recombinase" evidence="3">
    <location>
        <begin position="186"/>
        <end position="312"/>
    </location>
</feature>
<dbReference type="Pfam" id="PF00239">
    <property type="entry name" value="Resolvase"/>
    <property type="match status" value="1"/>
</dbReference>
<dbReference type="EMBL" id="DVNG01000120">
    <property type="protein sequence ID" value="HIU50959.1"/>
    <property type="molecule type" value="Genomic_DNA"/>
</dbReference>
<dbReference type="AlphaFoldDB" id="A0A9D1S898"/>
<protein>
    <submittedName>
        <fullName evidence="4">Recombinase family protein</fullName>
    </submittedName>
</protein>
<feature type="domain" description="Resolvase/invertase-type recombinase catalytic" evidence="2">
    <location>
        <begin position="29"/>
        <end position="177"/>
    </location>
</feature>
<dbReference type="PANTHER" id="PTHR30461">
    <property type="entry name" value="DNA-INVERTASE FROM LAMBDOID PROPHAGE"/>
    <property type="match status" value="1"/>
</dbReference>
<dbReference type="InterPro" id="IPR038109">
    <property type="entry name" value="DNA_bind_recomb_sf"/>
</dbReference>
<dbReference type="Pfam" id="PF07508">
    <property type="entry name" value="Recombinase"/>
    <property type="match status" value="1"/>
</dbReference>
<dbReference type="Pfam" id="PF13408">
    <property type="entry name" value="Zn_ribbon_recom"/>
    <property type="match status" value="1"/>
</dbReference>
<dbReference type="SMART" id="SM00857">
    <property type="entry name" value="Resolvase"/>
    <property type="match status" value="1"/>
</dbReference>
<evidence type="ECO:0000259" key="3">
    <source>
        <dbReference type="PROSITE" id="PS51737"/>
    </source>
</evidence>
<dbReference type="Gene3D" id="3.90.1750.20">
    <property type="entry name" value="Putative Large Serine Recombinase, Chain B, Domain 2"/>
    <property type="match status" value="1"/>
</dbReference>